<dbReference type="InterPro" id="IPR015353">
    <property type="entry name" value="Rubisco_LSMT_subst-bd"/>
</dbReference>
<protein>
    <recommendedName>
        <fullName evidence="5">Rubisco LSMT substrate-binding domain-containing protein</fullName>
    </recommendedName>
</protein>
<keyword evidence="2" id="KW-0808">Transferase</keyword>
<organism evidence="6 7">
    <name type="scientific">Sphagnum jensenii</name>
    <dbReference type="NCBI Taxonomy" id="128206"/>
    <lineage>
        <taxon>Eukaryota</taxon>
        <taxon>Viridiplantae</taxon>
        <taxon>Streptophyta</taxon>
        <taxon>Embryophyta</taxon>
        <taxon>Bryophyta</taxon>
        <taxon>Sphagnophytina</taxon>
        <taxon>Sphagnopsida</taxon>
        <taxon>Sphagnales</taxon>
        <taxon>Sphagnaceae</taxon>
        <taxon>Sphagnum</taxon>
    </lineage>
</organism>
<dbReference type="SUPFAM" id="SSF82199">
    <property type="entry name" value="SET domain"/>
    <property type="match status" value="1"/>
</dbReference>
<gene>
    <name evidence="6" type="ORF">CSSPJE1EN1_LOCUS10870</name>
</gene>
<feature type="region of interest" description="Disordered" evidence="4">
    <location>
        <begin position="50"/>
        <end position="99"/>
    </location>
</feature>
<proteinExistence type="predicted"/>
<evidence type="ECO:0000256" key="2">
    <source>
        <dbReference type="ARBA" id="ARBA00022679"/>
    </source>
</evidence>
<dbReference type="PANTHER" id="PTHR13271">
    <property type="entry name" value="UNCHARACTERIZED PUTATIVE METHYLTRANSFERASE"/>
    <property type="match status" value="1"/>
</dbReference>
<evidence type="ECO:0000256" key="3">
    <source>
        <dbReference type="ARBA" id="ARBA00022691"/>
    </source>
</evidence>
<dbReference type="InterPro" id="IPR050600">
    <property type="entry name" value="SETD3_SETD6_MTase"/>
</dbReference>
<evidence type="ECO:0000313" key="6">
    <source>
        <dbReference type="EMBL" id="CAK9265392.1"/>
    </source>
</evidence>
<dbReference type="Pfam" id="PF09273">
    <property type="entry name" value="Rubis-subs-bind"/>
    <property type="match status" value="1"/>
</dbReference>
<dbReference type="InterPro" id="IPR046341">
    <property type="entry name" value="SET_dom_sf"/>
</dbReference>
<dbReference type="PANTHER" id="PTHR13271:SF93">
    <property type="entry name" value="SET DOMAIN-CONTAINING PROTEIN"/>
    <property type="match status" value="1"/>
</dbReference>
<evidence type="ECO:0000256" key="4">
    <source>
        <dbReference type="SAM" id="MobiDB-lite"/>
    </source>
</evidence>
<evidence type="ECO:0000259" key="5">
    <source>
        <dbReference type="Pfam" id="PF09273"/>
    </source>
</evidence>
<keyword evidence="1" id="KW-0489">Methyltransferase</keyword>
<keyword evidence="3" id="KW-0949">S-adenosyl-L-methionine</keyword>
<feature type="domain" description="Rubisco LSMT substrate-binding" evidence="5">
    <location>
        <begin position="364"/>
        <end position="480"/>
    </location>
</feature>
<name>A0ABP0WJ04_9BRYO</name>
<dbReference type="InterPro" id="IPR036464">
    <property type="entry name" value="Rubisco_LSMT_subst-bd_sf"/>
</dbReference>
<reference evidence="6" key="1">
    <citation type="submission" date="2024-02" db="EMBL/GenBank/DDBJ databases">
        <authorList>
            <consortium name="ELIXIR-Norway"/>
            <consortium name="Elixir Norway"/>
        </authorList>
    </citation>
    <scope>NUCLEOTIDE SEQUENCE</scope>
</reference>
<dbReference type="EMBL" id="OZ020112">
    <property type="protein sequence ID" value="CAK9265392.1"/>
    <property type="molecule type" value="Genomic_DNA"/>
</dbReference>
<dbReference type="Gene3D" id="3.90.1410.10">
    <property type="entry name" value="set domain protein methyltransferase, domain 1"/>
    <property type="match status" value="1"/>
</dbReference>
<evidence type="ECO:0000256" key="1">
    <source>
        <dbReference type="ARBA" id="ARBA00022603"/>
    </source>
</evidence>
<feature type="compositionally biased region" description="Low complexity" evidence="4">
    <location>
        <begin position="80"/>
        <end position="99"/>
    </location>
</feature>
<dbReference type="SUPFAM" id="SSF81822">
    <property type="entry name" value="RuBisCo LSMT C-terminal, substrate-binding domain"/>
    <property type="match status" value="1"/>
</dbReference>
<evidence type="ECO:0000313" key="7">
    <source>
        <dbReference type="Proteomes" id="UP001497444"/>
    </source>
</evidence>
<dbReference type="Proteomes" id="UP001497444">
    <property type="component" value="Chromosome 17"/>
</dbReference>
<keyword evidence="7" id="KW-1185">Reference proteome</keyword>
<accession>A0ABP0WJ04</accession>
<sequence>MECSLQRAMSSTTQCFFYSFSSLSLPPASPSSSSSSSSSSLFVNLFSSYSPPHTSRQRSAVLRGGGACERMRRMGRSRRGSATCSSSAAASSSAATPTTPEEALQELMEWLAMEGFPEQAVKLSLCGEEGIGAIAKYPIQAGDVALKVPESYTVTSADVANHPVVAQPAAGLGDLIGLTLWFIHERAQKKESAWWPFINTFPHTTLSPLLWTEEEQEQLLKGCPSLEEIKQRVIALKDEFQDLQLYFEKDPEVFPPDIFSFEAFKTAFAVVLSRTTYLPAADLFALVPYADAINHRGDCQAYLDYSMEDQSVVLQVDKNYKQGDQVFASYGQERPNYDLLISYGFVDESSLVDYVELEVGLVEGDRLQALKQQVLQLAGYGSPQTFPLYADRFPTQLLTYMRLVRLQDPALFSKIIFDRDVILDQANEYEVLMILMGECRSRLGNYEGGLDDELRLLKNKKLSSKERVAAQLRLSEKTILSNTMTALRNRLAPIRGIPTKGGGLKDPNADINEMFDMVEQVASAPAKFLTKFLKR</sequence>
<dbReference type="Gene3D" id="3.90.1420.10">
    <property type="entry name" value="Rubisco LSMT, substrate-binding domain"/>
    <property type="match status" value="1"/>
</dbReference>